<sequence>MGGTKNKQPSKGSALTKKAEITLIEKLAPETYFSETELKYLIKFFKKHSGETAFIEKPDFLEMLHEVFGYTEHFFMNRATCLRIYSGISEEKTAEVENNEADPERLKEGNMKKKPEKQRQERVRAPASLHIPIGGIYVA</sequence>
<evidence type="ECO:0000313" key="3">
    <source>
        <dbReference type="Proteomes" id="UP000499080"/>
    </source>
</evidence>
<comment type="caution">
    <text evidence="2">The sequence shown here is derived from an EMBL/GenBank/DDBJ whole genome shotgun (WGS) entry which is preliminary data.</text>
</comment>
<keyword evidence="3" id="KW-1185">Reference proteome</keyword>
<feature type="region of interest" description="Disordered" evidence="1">
    <location>
        <begin position="92"/>
        <end position="124"/>
    </location>
</feature>
<reference evidence="2 3" key="1">
    <citation type="journal article" date="2019" name="Sci. Rep.">
        <title>Orb-weaving spider Araneus ventricosus genome elucidates the spidroin gene catalogue.</title>
        <authorList>
            <person name="Kono N."/>
            <person name="Nakamura H."/>
            <person name="Ohtoshi R."/>
            <person name="Moran D.A.P."/>
            <person name="Shinohara A."/>
            <person name="Yoshida Y."/>
            <person name="Fujiwara M."/>
            <person name="Mori M."/>
            <person name="Tomita M."/>
            <person name="Arakawa K."/>
        </authorList>
    </citation>
    <scope>NUCLEOTIDE SEQUENCE [LARGE SCALE GENOMIC DNA]</scope>
</reference>
<accession>A0A4Y2A782</accession>
<name>A0A4Y2A782_ARAVE</name>
<feature type="compositionally biased region" description="Basic and acidic residues" evidence="1">
    <location>
        <begin position="102"/>
        <end position="124"/>
    </location>
</feature>
<proteinExistence type="predicted"/>
<organism evidence="2 3">
    <name type="scientific">Araneus ventricosus</name>
    <name type="common">Orbweaver spider</name>
    <name type="synonym">Epeira ventricosa</name>
    <dbReference type="NCBI Taxonomy" id="182803"/>
    <lineage>
        <taxon>Eukaryota</taxon>
        <taxon>Metazoa</taxon>
        <taxon>Ecdysozoa</taxon>
        <taxon>Arthropoda</taxon>
        <taxon>Chelicerata</taxon>
        <taxon>Arachnida</taxon>
        <taxon>Araneae</taxon>
        <taxon>Araneomorphae</taxon>
        <taxon>Entelegynae</taxon>
        <taxon>Araneoidea</taxon>
        <taxon>Araneidae</taxon>
        <taxon>Araneus</taxon>
    </lineage>
</organism>
<dbReference type="Proteomes" id="UP000499080">
    <property type="component" value="Unassembled WGS sequence"/>
</dbReference>
<dbReference type="AlphaFoldDB" id="A0A4Y2A782"/>
<gene>
    <name evidence="2" type="ORF">AVEN_154883_1</name>
</gene>
<dbReference type="EMBL" id="BGPR01000008">
    <property type="protein sequence ID" value="GBL75540.1"/>
    <property type="molecule type" value="Genomic_DNA"/>
</dbReference>
<protein>
    <submittedName>
        <fullName evidence="2">Uncharacterized protein</fullName>
    </submittedName>
</protein>
<evidence type="ECO:0000256" key="1">
    <source>
        <dbReference type="SAM" id="MobiDB-lite"/>
    </source>
</evidence>
<evidence type="ECO:0000313" key="2">
    <source>
        <dbReference type="EMBL" id="GBL75540.1"/>
    </source>
</evidence>
<dbReference type="Gene3D" id="1.10.238.10">
    <property type="entry name" value="EF-hand"/>
    <property type="match status" value="1"/>
</dbReference>
<dbReference type="OrthoDB" id="191686at2759"/>